<organism evidence="1 2">
    <name type="scientific">Ligilactobacillus salivarius</name>
    <dbReference type="NCBI Taxonomy" id="1624"/>
    <lineage>
        <taxon>Bacteria</taxon>
        <taxon>Bacillati</taxon>
        <taxon>Bacillota</taxon>
        <taxon>Bacilli</taxon>
        <taxon>Lactobacillales</taxon>
        <taxon>Lactobacillaceae</taxon>
        <taxon>Ligilactobacillus</taxon>
    </lineage>
</organism>
<reference evidence="1 2" key="1">
    <citation type="journal article" date="2014" name="BMC Genomics">
        <title>Unusual genome complexity in Lactobacillus salivarius JCM1046.</title>
        <authorList>
            <person name="Raftis E.J."/>
            <person name="Forde B.M."/>
            <person name="Claesson M.J."/>
            <person name="O'Toole P.W."/>
        </authorList>
    </citation>
    <scope>NUCLEOTIDE SEQUENCE [LARGE SCALE GENOMIC DNA]</scope>
    <source>
        <strain evidence="1 2">JCM1046</strain>
        <plasmid evidence="1 2">pMP1046B</plasmid>
    </source>
</reference>
<dbReference type="Proteomes" id="UP000029488">
    <property type="component" value="Plasmid pMP1046B"/>
</dbReference>
<dbReference type="KEGG" id="lsj:LSJ_3080"/>
<name>A0A089RZ28_9LACO</name>
<protein>
    <submittedName>
        <fullName evidence="1">Uncharacterized protein</fullName>
    </submittedName>
</protein>
<evidence type="ECO:0000313" key="1">
    <source>
        <dbReference type="EMBL" id="AIR11697.1"/>
    </source>
</evidence>
<sequence>MSNHLAATIGYRIGFAFAPPTIRKSYEDVSSL</sequence>
<dbReference type="AlphaFoldDB" id="A0A089RZ28"/>
<dbReference type="EMBL" id="CP007648">
    <property type="protein sequence ID" value="AIR11697.1"/>
    <property type="molecule type" value="Genomic_DNA"/>
</dbReference>
<evidence type="ECO:0000313" key="2">
    <source>
        <dbReference type="Proteomes" id="UP000029488"/>
    </source>
</evidence>
<proteinExistence type="predicted"/>
<keyword evidence="1" id="KW-0614">Plasmid</keyword>
<geneLocation type="plasmid" evidence="1 2">
    <name>pMP1046B</name>
</geneLocation>
<accession>A0A089RZ28</accession>
<gene>
    <name evidence="1" type="ORF">LSJ_3080</name>
</gene>